<dbReference type="InterPro" id="IPR027417">
    <property type="entry name" value="P-loop_NTPase"/>
</dbReference>
<sequence>MPDRLYVTSSSFATTPGVLMSLVRYCPPQHSHPLTVPSRRAGLLFRPRHSVPFQVPVLIHPQSLAESRDHLPDHPKVKTESIPSAISGCTDLQKIELPAVAGRVCNGILAILGAGGTGKTTVVIRLLLAALMRRQKHRCSTKVGNICIPTQQNANDNDDLHGSRKAKAKRSAKYHFRDSIARRVLQVAGVIPTRNKKLLDIKLRFNTLQSIVAKPRKSLTDDERLMMNQELTRARTEILLAADAIFTTCINGGLRDPCRAYGRLERYEGADRSWGSSAIRTCHPQWNVFGNNRAVNAFGPQLALPSLSMFVDNTWPYWLLSQQLRIEPGLWDLPNDLFYDGQISMHPSNVLSPEGAEFERWAQSYSRGHPGGNITPAKTGEALPIVIDIRNGYTFREPRGISRGNSANVHFCLEAVLDFLKFSDLATAKSIVILTPNLIKRVLDYKMMRETFEEQKESSMPASFRMLATDSFSTFDRRYSTRLRLT</sequence>
<dbReference type="SUPFAM" id="SSF52540">
    <property type="entry name" value="P-loop containing nucleoside triphosphate hydrolases"/>
    <property type="match status" value="1"/>
</dbReference>
<comment type="caution">
    <text evidence="1">The sequence shown here is derived from an EMBL/GenBank/DDBJ whole genome shotgun (WGS) entry which is preliminary data.</text>
</comment>
<name>A0ABR4CVK2_9HELO</name>
<gene>
    <name evidence="1" type="ORF">VTL71DRAFT_7748</name>
</gene>
<organism evidence="1 2">
    <name type="scientific">Oculimacula yallundae</name>
    <dbReference type="NCBI Taxonomy" id="86028"/>
    <lineage>
        <taxon>Eukaryota</taxon>
        <taxon>Fungi</taxon>
        <taxon>Dikarya</taxon>
        <taxon>Ascomycota</taxon>
        <taxon>Pezizomycotina</taxon>
        <taxon>Leotiomycetes</taxon>
        <taxon>Helotiales</taxon>
        <taxon>Ploettnerulaceae</taxon>
        <taxon>Oculimacula</taxon>
    </lineage>
</organism>
<keyword evidence="2" id="KW-1185">Reference proteome</keyword>
<dbReference type="Proteomes" id="UP001595075">
    <property type="component" value="Unassembled WGS sequence"/>
</dbReference>
<evidence type="ECO:0000313" key="2">
    <source>
        <dbReference type="Proteomes" id="UP001595075"/>
    </source>
</evidence>
<protein>
    <submittedName>
        <fullName evidence="1">Uncharacterized protein</fullName>
    </submittedName>
</protein>
<accession>A0ABR4CVK2</accession>
<reference evidence="1 2" key="1">
    <citation type="journal article" date="2024" name="Commun. Biol.">
        <title>Comparative genomic analysis of thermophilic fungi reveals convergent evolutionary adaptations and gene losses.</title>
        <authorList>
            <person name="Steindorff A.S."/>
            <person name="Aguilar-Pontes M.V."/>
            <person name="Robinson A.J."/>
            <person name="Andreopoulos B."/>
            <person name="LaButti K."/>
            <person name="Kuo A."/>
            <person name="Mondo S."/>
            <person name="Riley R."/>
            <person name="Otillar R."/>
            <person name="Haridas S."/>
            <person name="Lipzen A."/>
            <person name="Grimwood J."/>
            <person name="Schmutz J."/>
            <person name="Clum A."/>
            <person name="Reid I.D."/>
            <person name="Moisan M.C."/>
            <person name="Butler G."/>
            <person name="Nguyen T.T.M."/>
            <person name="Dewar K."/>
            <person name="Conant G."/>
            <person name="Drula E."/>
            <person name="Henrissat B."/>
            <person name="Hansel C."/>
            <person name="Singer S."/>
            <person name="Hutchinson M.I."/>
            <person name="de Vries R.P."/>
            <person name="Natvig D.O."/>
            <person name="Powell A.J."/>
            <person name="Tsang A."/>
            <person name="Grigoriev I.V."/>
        </authorList>
    </citation>
    <scope>NUCLEOTIDE SEQUENCE [LARGE SCALE GENOMIC DNA]</scope>
    <source>
        <strain evidence="1 2">CBS 494.80</strain>
    </source>
</reference>
<dbReference type="EMBL" id="JAZHXI010000002">
    <property type="protein sequence ID" value="KAL2073970.1"/>
    <property type="molecule type" value="Genomic_DNA"/>
</dbReference>
<proteinExistence type="predicted"/>
<evidence type="ECO:0000313" key="1">
    <source>
        <dbReference type="EMBL" id="KAL2073970.1"/>
    </source>
</evidence>